<evidence type="ECO:0000313" key="3">
    <source>
        <dbReference type="Proteomes" id="UP001162162"/>
    </source>
</evidence>
<protein>
    <recommendedName>
        <fullName evidence="4">HAT C-terminal dimerisation domain-containing protein</fullName>
    </recommendedName>
</protein>
<name>A0AAV8Z116_9CUCU</name>
<dbReference type="AlphaFoldDB" id="A0AAV8Z116"/>
<feature type="signal peptide" evidence="1">
    <location>
        <begin position="1"/>
        <end position="21"/>
    </location>
</feature>
<sequence>MSHIIFGVFILIIANIGIAFGDDETLICYFCRSYIEGTVCHDPLERSGIYMQHCSNFSLVESLSENAKQYNSERQQLEDSLTTRVCTRMTYVDDNGQLVTLRGCEFAIYEETDFVALIDAFKNDYKVDSEPNEMNFYRILVDNNFGAAFPNIEITLRMYLVLMVANCTGERSFSKMNIIKNRLRTTMTQKRLAYLSVLSIESDLLREMDFEEIINDLASKKARKVSFT</sequence>
<evidence type="ECO:0000313" key="2">
    <source>
        <dbReference type="EMBL" id="KAJ8957584.1"/>
    </source>
</evidence>
<proteinExistence type="predicted"/>
<evidence type="ECO:0008006" key="4">
    <source>
        <dbReference type="Google" id="ProtNLM"/>
    </source>
</evidence>
<dbReference type="Proteomes" id="UP001162162">
    <property type="component" value="Unassembled WGS sequence"/>
</dbReference>
<dbReference type="PANTHER" id="PTHR45749:SF23">
    <property type="entry name" value="ZINC FINGER MYM-TYPE PROTEIN 1-LIKE"/>
    <property type="match status" value="1"/>
</dbReference>
<organism evidence="2 3">
    <name type="scientific">Aromia moschata</name>
    <dbReference type="NCBI Taxonomy" id="1265417"/>
    <lineage>
        <taxon>Eukaryota</taxon>
        <taxon>Metazoa</taxon>
        <taxon>Ecdysozoa</taxon>
        <taxon>Arthropoda</taxon>
        <taxon>Hexapoda</taxon>
        <taxon>Insecta</taxon>
        <taxon>Pterygota</taxon>
        <taxon>Neoptera</taxon>
        <taxon>Endopterygota</taxon>
        <taxon>Coleoptera</taxon>
        <taxon>Polyphaga</taxon>
        <taxon>Cucujiformia</taxon>
        <taxon>Chrysomeloidea</taxon>
        <taxon>Cerambycidae</taxon>
        <taxon>Cerambycinae</taxon>
        <taxon>Callichromatini</taxon>
        <taxon>Aromia</taxon>
    </lineage>
</organism>
<keyword evidence="3" id="KW-1185">Reference proteome</keyword>
<accession>A0AAV8Z116</accession>
<evidence type="ECO:0000256" key="1">
    <source>
        <dbReference type="SAM" id="SignalP"/>
    </source>
</evidence>
<reference evidence="2" key="1">
    <citation type="journal article" date="2023" name="Insect Mol. Biol.">
        <title>Genome sequencing provides insights into the evolution of gene families encoding plant cell wall-degrading enzymes in longhorned beetles.</title>
        <authorList>
            <person name="Shin N.R."/>
            <person name="Okamura Y."/>
            <person name="Kirsch R."/>
            <person name="Pauchet Y."/>
        </authorList>
    </citation>
    <scope>NUCLEOTIDE SEQUENCE</scope>
    <source>
        <strain evidence="2">AMC_N1</strain>
    </source>
</reference>
<dbReference type="PANTHER" id="PTHR45749">
    <property type="match status" value="1"/>
</dbReference>
<dbReference type="EMBL" id="JAPWTK010000022">
    <property type="protein sequence ID" value="KAJ8957584.1"/>
    <property type="molecule type" value="Genomic_DNA"/>
</dbReference>
<gene>
    <name evidence="2" type="ORF">NQ318_020625</name>
</gene>
<keyword evidence="1" id="KW-0732">Signal</keyword>
<comment type="caution">
    <text evidence="2">The sequence shown here is derived from an EMBL/GenBank/DDBJ whole genome shotgun (WGS) entry which is preliminary data.</text>
</comment>
<feature type="chain" id="PRO_5043989906" description="HAT C-terminal dimerisation domain-containing protein" evidence="1">
    <location>
        <begin position="22"/>
        <end position="228"/>
    </location>
</feature>